<dbReference type="OrthoDB" id="28265at10239"/>
<dbReference type="GO" id="GO:0003677">
    <property type="term" value="F:DNA binding"/>
    <property type="evidence" value="ECO:0007669"/>
    <property type="project" value="UniProtKB-KW"/>
</dbReference>
<evidence type="ECO:0000256" key="8">
    <source>
        <dbReference type="SAM" id="MobiDB-lite"/>
    </source>
</evidence>
<evidence type="ECO:0000313" key="9">
    <source>
        <dbReference type="EMBL" id="AFV70639.1"/>
    </source>
</evidence>
<dbReference type="KEGG" id="vg:14443558"/>
<proteinExistence type="inferred from homology"/>
<keyword evidence="4" id="KW-0946">Virion</keyword>
<evidence type="ECO:0000256" key="7">
    <source>
        <dbReference type="ARBA" id="ARBA00023296"/>
    </source>
</evidence>
<keyword evidence="5" id="KW-0426">Late protein</keyword>
<name>K9MMD7_9ADEN</name>
<keyword evidence="10" id="KW-1185">Reference proteome</keyword>
<dbReference type="RefSeq" id="YP_007347003.1">
    <property type="nucleotide sequence ID" value="NC_020074.1"/>
</dbReference>
<comment type="similarity">
    <text evidence="1">Belongs to the adenoviridae histone-like nucleoprotein family.</text>
</comment>
<dbReference type="InterPro" id="IPR004912">
    <property type="entry name" value="Adeno_VII"/>
</dbReference>
<evidence type="ECO:0000256" key="4">
    <source>
        <dbReference type="ARBA" id="ARBA00022844"/>
    </source>
</evidence>
<dbReference type="GO" id="GO:0043657">
    <property type="term" value="C:host cell"/>
    <property type="evidence" value="ECO:0007669"/>
    <property type="project" value="GOC"/>
</dbReference>
<accession>K9MMD7</accession>
<evidence type="ECO:0000313" key="10">
    <source>
        <dbReference type="Proteomes" id="UP000108614"/>
    </source>
</evidence>
<evidence type="ECO:0000256" key="1">
    <source>
        <dbReference type="ARBA" id="ARBA00005746"/>
    </source>
</evidence>
<keyword evidence="6" id="KW-0238">DNA-binding</keyword>
<reference evidence="9 10" key="1">
    <citation type="submission" date="2011-12" db="EMBL/GenBank/DDBJ databases">
        <title>Genome analysis of Bovine adenovirus 6 reveals a need to establish a new species: Bovine adenovirus E.</title>
        <authorList>
            <person name="Erdei N."/>
            <person name="Szathmary R."/>
            <person name="Harrach B."/>
            <person name="Benko M."/>
        </authorList>
    </citation>
    <scope>NUCLEOTIDE SEQUENCE [LARGE SCALE GENOMIC DNA]</scope>
    <source>
        <strain evidence="9">671130</strain>
    </source>
</reference>
<keyword evidence="3" id="KW-1048">Host nucleus</keyword>
<sequence>MSILVSPSDNTGWGNIGSALMRATGLKFSKKQPVRVRQYYRAQWGQLNARTPLEKLRENLIKYERKHRKRQKKTQTVYVEEAPPRRRRRENKARRIEKYLDAIARIRAFNSARRRAAI</sequence>
<keyword evidence="2" id="KW-1163">Viral penetration into host nucleus</keyword>
<dbReference type="EMBL" id="JQ345700">
    <property type="protein sequence ID" value="AFV70639.1"/>
    <property type="molecule type" value="Genomic_DNA"/>
</dbReference>
<feature type="region of interest" description="Disordered" evidence="8">
    <location>
        <begin position="65"/>
        <end position="93"/>
    </location>
</feature>
<dbReference type="Pfam" id="PF03228">
    <property type="entry name" value="Adeno_VII"/>
    <property type="match status" value="1"/>
</dbReference>
<dbReference type="Proteomes" id="UP000108614">
    <property type="component" value="Segment"/>
</dbReference>
<evidence type="ECO:0000256" key="2">
    <source>
        <dbReference type="ARBA" id="ARBA00022524"/>
    </source>
</evidence>
<dbReference type="GO" id="GO:0019028">
    <property type="term" value="C:viral capsid"/>
    <property type="evidence" value="ECO:0007669"/>
    <property type="project" value="InterPro"/>
</dbReference>
<dbReference type="GO" id="GO:0046718">
    <property type="term" value="P:symbiont entry into host cell"/>
    <property type="evidence" value="ECO:0007669"/>
    <property type="project" value="UniProtKB-KW"/>
</dbReference>
<dbReference type="GO" id="GO:0075732">
    <property type="term" value="P:viral penetration into host nucleus"/>
    <property type="evidence" value="ECO:0007669"/>
    <property type="project" value="UniProtKB-KW"/>
</dbReference>
<protein>
    <submittedName>
        <fullName evidence="9">PVII</fullName>
    </submittedName>
</protein>
<evidence type="ECO:0000256" key="6">
    <source>
        <dbReference type="ARBA" id="ARBA00023125"/>
    </source>
</evidence>
<evidence type="ECO:0000256" key="5">
    <source>
        <dbReference type="ARBA" id="ARBA00022921"/>
    </source>
</evidence>
<dbReference type="GeneID" id="14443558"/>
<organism evidence="9 10">
    <name type="scientific">Bovine adenovirus 6</name>
    <dbReference type="NCBI Taxonomy" id="111167"/>
    <lineage>
        <taxon>Viruses</taxon>
        <taxon>Varidnaviria</taxon>
        <taxon>Bamfordvirae</taxon>
        <taxon>Preplasmiviricota</taxon>
        <taxon>Polisuviricotina</taxon>
        <taxon>Pharingeaviricetes</taxon>
        <taxon>Rowavirales</taxon>
        <taxon>Adenoviridae</taxon>
        <taxon>Barthadenovirus</taxon>
        <taxon>Barthadenovirus bossextum</taxon>
        <taxon>Bovine atadenovirus E</taxon>
    </lineage>
</organism>
<keyword evidence="7" id="KW-1160">Virus entry into host cell</keyword>
<evidence type="ECO:0000256" key="3">
    <source>
        <dbReference type="ARBA" id="ARBA00022562"/>
    </source>
</evidence>